<dbReference type="GO" id="GO:0005524">
    <property type="term" value="F:ATP binding"/>
    <property type="evidence" value="ECO:0007669"/>
    <property type="project" value="UniProtKB-KW"/>
</dbReference>
<dbReference type="Gene3D" id="3.40.50.300">
    <property type="entry name" value="P-loop containing nucleotide triphosphate hydrolases"/>
    <property type="match status" value="1"/>
</dbReference>
<dbReference type="SMART" id="SM00382">
    <property type="entry name" value="AAA"/>
    <property type="match status" value="1"/>
</dbReference>
<evidence type="ECO:0000256" key="5">
    <source>
        <dbReference type="ARBA" id="ARBA00022970"/>
    </source>
</evidence>
<dbReference type="PANTHER" id="PTHR43820">
    <property type="entry name" value="HIGH-AFFINITY BRANCHED-CHAIN AMINO ACID TRANSPORT ATP-BINDING PROTEIN LIVF"/>
    <property type="match status" value="1"/>
</dbReference>
<name>A0A2A4MFH4_9GAMM</name>
<dbReference type="GO" id="GO:0016887">
    <property type="term" value="F:ATP hydrolysis activity"/>
    <property type="evidence" value="ECO:0007669"/>
    <property type="project" value="InterPro"/>
</dbReference>
<dbReference type="GO" id="GO:0015807">
    <property type="term" value="P:L-amino acid transport"/>
    <property type="evidence" value="ECO:0007669"/>
    <property type="project" value="TreeGrafter"/>
</dbReference>
<dbReference type="InterPro" id="IPR027417">
    <property type="entry name" value="P-loop_NTPase"/>
</dbReference>
<dbReference type="InterPro" id="IPR052156">
    <property type="entry name" value="BCAA_Transport_ATP-bd_LivF"/>
</dbReference>
<evidence type="ECO:0000256" key="1">
    <source>
        <dbReference type="ARBA" id="ARBA00005417"/>
    </source>
</evidence>
<evidence type="ECO:0000256" key="4">
    <source>
        <dbReference type="ARBA" id="ARBA00022840"/>
    </source>
</evidence>
<dbReference type="PANTHER" id="PTHR43820:SF2">
    <property type="entry name" value="ABC TRANSPORTER ATP-BINDING PROTEIN"/>
    <property type="match status" value="1"/>
</dbReference>
<protein>
    <submittedName>
        <fullName evidence="7">ABC transporter ATP-binding protein</fullName>
    </submittedName>
</protein>
<evidence type="ECO:0000256" key="2">
    <source>
        <dbReference type="ARBA" id="ARBA00022448"/>
    </source>
</evidence>
<evidence type="ECO:0000259" key="6">
    <source>
        <dbReference type="PROSITE" id="PS50893"/>
    </source>
</evidence>
<dbReference type="PROSITE" id="PS00211">
    <property type="entry name" value="ABC_TRANSPORTER_1"/>
    <property type="match status" value="1"/>
</dbReference>
<dbReference type="CDD" id="cd03224">
    <property type="entry name" value="ABC_TM1139_LivF_branched"/>
    <property type="match status" value="1"/>
</dbReference>
<sequence length="231" mass="25416">MLEVTELHAYYGKSHILRGVNFSIGDGEIVSLLGRNGVGRSTTVKSIIGEIAPQGSIKFQGEEIAGLKSFQIAHKGIAYVPENREIFPSLTVRQNLILGMKSNKASSRWTIDEIFSMFPNLAEREHIAGGVLSGGEQQMLSMCRALMGDPQLIMIDEPTEGLAPKLVKQVGELLQEIAKRGVSILLVEQKLSIALKISHRLYVMGHGKMVYEGTPESLMQADDVRAEWLEV</sequence>
<dbReference type="InterPro" id="IPR003439">
    <property type="entry name" value="ABC_transporter-like_ATP-bd"/>
</dbReference>
<evidence type="ECO:0000313" key="7">
    <source>
        <dbReference type="EMBL" id="PCH58979.1"/>
    </source>
</evidence>
<evidence type="ECO:0000313" key="8">
    <source>
        <dbReference type="Proteomes" id="UP000218172"/>
    </source>
</evidence>
<keyword evidence="4 7" id="KW-0067">ATP-binding</keyword>
<dbReference type="GO" id="GO:0015658">
    <property type="term" value="F:branched-chain amino acid transmembrane transporter activity"/>
    <property type="evidence" value="ECO:0007669"/>
    <property type="project" value="TreeGrafter"/>
</dbReference>
<dbReference type="AlphaFoldDB" id="A0A2A4MFH4"/>
<proteinExistence type="inferred from homology"/>
<accession>A0A2A4MFH4</accession>
<comment type="caution">
    <text evidence="7">The sequence shown here is derived from an EMBL/GenBank/DDBJ whole genome shotgun (WGS) entry which is preliminary data.</text>
</comment>
<dbReference type="PROSITE" id="PS50893">
    <property type="entry name" value="ABC_TRANSPORTER_2"/>
    <property type="match status" value="1"/>
</dbReference>
<gene>
    <name evidence="7" type="ORF">COC19_07950</name>
</gene>
<dbReference type="EMBL" id="NVQR01000143">
    <property type="protein sequence ID" value="PCH58979.1"/>
    <property type="molecule type" value="Genomic_DNA"/>
</dbReference>
<keyword evidence="3" id="KW-0547">Nucleotide-binding</keyword>
<comment type="similarity">
    <text evidence="1">Belongs to the ABC transporter superfamily.</text>
</comment>
<dbReference type="SUPFAM" id="SSF52540">
    <property type="entry name" value="P-loop containing nucleoside triphosphate hydrolases"/>
    <property type="match status" value="1"/>
</dbReference>
<feature type="domain" description="ABC transporter" evidence="6">
    <location>
        <begin position="2"/>
        <end position="231"/>
    </location>
</feature>
<organism evidence="7 8">
    <name type="scientific">SAR86 cluster bacterium</name>
    <dbReference type="NCBI Taxonomy" id="2030880"/>
    <lineage>
        <taxon>Bacteria</taxon>
        <taxon>Pseudomonadati</taxon>
        <taxon>Pseudomonadota</taxon>
        <taxon>Gammaproteobacteria</taxon>
        <taxon>SAR86 cluster</taxon>
    </lineage>
</organism>
<dbReference type="InterPro" id="IPR003593">
    <property type="entry name" value="AAA+_ATPase"/>
</dbReference>
<evidence type="ECO:0000256" key="3">
    <source>
        <dbReference type="ARBA" id="ARBA00022741"/>
    </source>
</evidence>
<dbReference type="InterPro" id="IPR017871">
    <property type="entry name" value="ABC_transporter-like_CS"/>
</dbReference>
<keyword evidence="2" id="KW-0813">Transport</keyword>
<dbReference type="Pfam" id="PF00005">
    <property type="entry name" value="ABC_tran"/>
    <property type="match status" value="1"/>
</dbReference>
<dbReference type="Proteomes" id="UP000218172">
    <property type="component" value="Unassembled WGS sequence"/>
</dbReference>
<reference evidence="8" key="1">
    <citation type="submission" date="2017-08" db="EMBL/GenBank/DDBJ databases">
        <title>A dynamic microbial community with high functional redundancy inhabits the cold, oxic subseafloor aquifer.</title>
        <authorList>
            <person name="Tully B.J."/>
            <person name="Wheat C.G."/>
            <person name="Glazer B.T."/>
            <person name="Huber J.A."/>
        </authorList>
    </citation>
    <scope>NUCLEOTIDE SEQUENCE [LARGE SCALE GENOMIC DNA]</scope>
</reference>
<keyword evidence="5" id="KW-0029">Amino-acid transport</keyword>